<reference evidence="2 3" key="1">
    <citation type="journal article" date="2021" name="Sci. Rep.">
        <title>The genome of the diatom Chaetoceros tenuissimus carries an ancient integrated fragment of an extant virus.</title>
        <authorList>
            <person name="Hongo Y."/>
            <person name="Kimura K."/>
            <person name="Takaki Y."/>
            <person name="Yoshida Y."/>
            <person name="Baba S."/>
            <person name="Kobayashi G."/>
            <person name="Nagasaki K."/>
            <person name="Hano T."/>
            <person name="Tomaru Y."/>
        </authorList>
    </citation>
    <scope>NUCLEOTIDE SEQUENCE [LARGE SCALE GENOMIC DNA]</scope>
    <source>
        <strain evidence="2 3">NIES-3715</strain>
    </source>
</reference>
<dbReference type="Proteomes" id="UP001054902">
    <property type="component" value="Unassembled WGS sequence"/>
</dbReference>
<keyword evidence="3" id="KW-1185">Reference proteome</keyword>
<sequence length="234" mass="26974">MMKAMSSYNFEKRRKELSLALPHIKTKSTARDILINAQRKNGCIEKSFSTDPLLCLPVGDIEKNQEIKRIKMAGNQQPKRGDLETQNSNCNTNTTHHNSLINDIKNNIKNKKEKLDALNKELRERKASLTKAKKNVKIQILSIERCKKEIDHHCCQCGGIHVFNNHEPMHRKDCSRLKDKVRSLFYLKQALVEANEKLFKCELDLAEINTNIDKAKEEMTISLSKGLFQMDDLI</sequence>
<proteinExistence type="predicted"/>
<feature type="coiled-coil region" evidence="1">
    <location>
        <begin position="101"/>
        <end position="139"/>
    </location>
</feature>
<accession>A0AAD3HEE3</accession>
<dbReference type="AlphaFoldDB" id="A0AAD3HEE3"/>
<name>A0AAD3HEE3_9STRA</name>
<evidence type="ECO:0000313" key="2">
    <source>
        <dbReference type="EMBL" id="GFH60812.1"/>
    </source>
</evidence>
<keyword evidence="1" id="KW-0175">Coiled coil</keyword>
<dbReference type="EMBL" id="BLLK01000069">
    <property type="protein sequence ID" value="GFH60812.1"/>
    <property type="molecule type" value="Genomic_DNA"/>
</dbReference>
<evidence type="ECO:0000313" key="3">
    <source>
        <dbReference type="Proteomes" id="UP001054902"/>
    </source>
</evidence>
<evidence type="ECO:0000256" key="1">
    <source>
        <dbReference type="SAM" id="Coils"/>
    </source>
</evidence>
<gene>
    <name evidence="2" type="ORF">CTEN210_17288</name>
</gene>
<organism evidence="2 3">
    <name type="scientific">Chaetoceros tenuissimus</name>
    <dbReference type="NCBI Taxonomy" id="426638"/>
    <lineage>
        <taxon>Eukaryota</taxon>
        <taxon>Sar</taxon>
        <taxon>Stramenopiles</taxon>
        <taxon>Ochrophyta</taxon>
        <taxon>Bacillariophyta</taxon>
        <taxon>Coscinodiscophyceae</taxon>
        <taxon>Chaetocerotophycidae</taxon>
        <taxon>Chaetocerotales</taxon>
        <taxon>Chaetocerotaceae</taxon>
        <taxon>Chaetoceros</taxon>
    </lineage>
</organism>
<comment type="caution">
    <text evidence="2">The sequence shown here is derived from an EMBL/GenBank/DDBJ whole genome shotgun (WGS) entry which is preliminary data.</text>
</comment>
<protein>
    <submittedName>
        <fullName evidence="2">Uncharacterized protein</fullName>
    </submittedName>
</protein>